<dbReference type="AlphaFoldDB" id="A0AAD5NRX7"/>
<evidence type="ECO:0000259" key="4">
    <source>
        <dbReference type="Pfam" id="PF10551"/>
    </source>
</evidence>
<dbReference type="InterPro" id="IPR001207">
    <property type="entry name" value="Transposase_mutator"/>
</dbReference>
<dbReference type="GO" id="GO:0006313">
    <property type="term" value="P:DNA transposition"/>
    <property type="evidence" value="ECO:0007669"/>
    <property type="project" value="InterPro"/>
</dbReference>
<evidence type="ECO:0000313" key="5">
    <source>
        <dbReference type="EMBL" id="KAI9177178.1"/>
    </source>
</evidence>
<dbReference type="GO" id="GO:0004803">
    <property type="term" value="F:transposase activity"/>
    <property type="evidence" value="ECO:0007669"/>
    <property type="project" value="InterPro"/>
</dbReference>
<evidence type="ECO:0000256" key="2">
    <source>
        <dbReference type="ARBA" id="ARBA00023125"/>
    </source>
</evidence>
<dbReference type="GO" id="GO:0003677">
    <property type="term" value="F:DNA binding"/>
    <property type="evidence" value="ECO:0007669"/>
    <property type="project" value="UniProtKB-KW"/>
</dbReference>
<dbReference type="EMBL" id="JAJSOW010000102">
    <property type="protein sequence ID" value="KAI9177178.1"/>
    <property type="molecule type" value="Genomic_DNA"/>
</dbReference>
<dbReference type="PANTHER" id="PTHR31973:SF187">
    <property type="entry name" value="MUTATOR TRANSPOSASE MUDRA PROTEIN"/>
    <property type="match status" value="1"/>
</dbReference>
<keyword evidence="3" id="KW-0233">DNA recombination</keyword>
<name>A0AAD5NRX7_ACENE</name>
<gene>
    <name evidence="5" type="ORF">LWI28_011997</name>
</gene>
<proteinExistence type="predicted"/>
<evidence type="ECO:0000256" key="3">
    <source>
        <dbReference type="ARBA" id="ARBA00023172"/>
    </source>
</evidence>
<reference evidence="5" key="2">
    <citation type="submission" date="2023-02" db="EMBL/GenBank/DDBJ databases">
        <authorList>
            <person name="Swenson N.G."/>
            <person name="Wegrzyn J.L."/>
            <person name="Mcevoy S.L."/>
        </authorList>
    </citation>
    <scope>NUCLEOTIDE SEQUENCE</scope>
    <source>
        <strain evidence="5">91603</strain>
        <tissue evidence="5">Leaf</tissue>
    </source>
</reference>
<evidence type="ECO:0000256" key="1">
    <source>
        <dbReference type="ARBA" id="ARBA00022578"/>
    </source>
</evidence>
<evidence type="ECO:0000313" key="6">
    <source>
        <dbReference type="Proteomes" id="UP001064489"/>
    </source>
</evidence>
<reference evidence="5" key="1">
    <citation type="journal article" date="2022" name="Plant J.">
        <title>Strategies of tolerance reflected in two North American maple genomes.</title>
        <authorList>
            <person name="McEvoy S.L."/>
            <person name="Sezen U.U."/>
            <person name="Trouern-Trend A."/>
            <person name="McMahon S.M."/>
            <person name="Schaberg P.G."/>
            <person name="Yang J."/>
            <person name="Wegrzyn J.L."/>
            <person name="Swenson N.G."/>
        </authorList>
    </citation>
    <scope>NUCLEOTIDE SEQUENCE</scope>
    <source>
        <strain evidence="5">91603</strain>
    </source>
</reference>
<protein>
    <recommendedName>
        <fullName evidence="4">MULE transposase domain-containing protein</fullName>
    </recommendedName>
</protein>
<dbReference type="Proteomes" id="UP001064489">
    <property type="component" value="Chromosome 5"/>
</dbReference>
<feature type="domain" description="MULE transposase" evidence="4">
    <location>
        <begin position="136"/>
        <end position="231"/>
    </location>
</feature>
<dbReference type="PROSITE" id="PS01007">
    <property type="entry name" value="TRANSPOSASE_MUTATOR"/>
    <property type="match status" value="1"/>
</dbReference>
<dbReference type="InterPro" id="IPR018289">
    <property type="entry name" value="MULE_transposase_dom"/>
</dbReference>
<keyword evidence="2" id="KW-0238">DNA-binding</keyword>
<dbReference type="Pfam" id="PF10551">
    <property type="entry name" value="MULE"/>
    <property type="match status" value="1"/>
</dbReference>
<comment type="caution">
    <text evidence="5">The sequence shown here is derived from an EMBL/GenBank/DDBJ whole genome shotgun (WGS) entry which is preliminary data.</text>
</comment>
<organism evidence="5 6">
    <name type="scientific">Acer negundo</name>
    <name type="common">Box elder</name>
    <dbReference type="NCBI Taxonomy" id="4023"/>
    <lineage>
        <taxon>Eukaryota</taxon>
        <taxon>Viridiplantae</taxon>
        <taxon>Streptophyta</taxon>
        <taxon>Embryophyta</taxon>
        <taxon>Tracheophyta</taxon>
        <taxon>Spermatophyta</taxon>
        <taxon>Magnoliopsida</taxon>
        <taxon>eudicotyledons</taxon>
        <taxon>Gunneridae</taxon>
        <taxon>Pentapetalae</taxon>
        <taxon>rosids</taxon>
        <taxon>malvids</taxon>
        <taxon>Sapindales</taxon>
        <taxon>Sapindaceae</taxon>
        <taxon>Hippocastanoideae</taxon>
        <taxon>Acereae</taxon>
        <taxon>Acer</taxon>
    </lineage>
</organism>
<accession>A0AAD5NRX7</accession>
<keyword evidence="1" id="KW-0815">Transposition</keyword>
<sequence>MIKNVGGVHTFCQRTNRNKEANSKWVAAVLQKSILANPSIATKDLKNQLQEKYAAMCVEHTIYRAKKRVLETLTIDHVNSYAKIRKYANAMIAMNRNTKAKVMIGLSLTDIPRFQRFFLSYNAMQIGFVQGCRPLIEVDGCHLTGEFEGVMLSAIALDADSGIFPLAFCVCEVKKTDTWVWFLRLLSEALNWDDSRSIYFINDRQKGLTNALKQTWPRAERRHCFRHIIANFNATYKNLNMTGKLWAASRSKDAAEFMAFMESIKEESVQAYNYLMKAKPKR</sequence>
<dbReference type="PANTHER" id="PTHR31973">
    <property type="entry name" value="POLYPROTEIN, PUTATIVE-RELATED"/>
    <property type="match status" value="1"/>
</dbReference>
<keyword evidence="6" id="KW-1185">Reference proteome</keyword>